<dbReference type="Proteomes" id="UP000664859">
    <property type="component" value="Unassembled WGS sequence"/>
</dbReference>
<feature type="compositionally biased region" description="Gly residues" evidence="5">
    <location>
        <begin position="13"/>
        <end position="29"/>
    </location>
</feature>
<dbReference type="PROSITE" id="PS00486">
    <property type="entry name" value="DNA_MISMATCH_REPAIR_2"/>
    <property type="match status" value="1"/>
</dbReference>
<dbReference type="PANTHER" id="PTHR11361">
    <property type="entry name" value="DNA MISMATCH REPAIR PROTEIN MUTS FAMILY MEMBER"/>
    <property type="match status" value="1"/>
</dbReference>
<protein>
    <submittedName>
        <fullName evidence="7">Muts protein 4</fullName>
    </submittedName>
</protein>
<accession>A0A836CNW6</accession>
<evidence type="ECO:0000313" key="8">
    <source>
        <dbReference type="Proteomes" id="UP000664859"/>
    </source>
</evidence>
<dbReference type="InterPro" id="IPR000432">
    <property type="entry name" value="DNA_mismatch_repair_MutS_C"/>
</dbReference>
<dbReference type="Pfam" id="PF00488">
    <property type="entry name" value="MutS_V"/>
    <property type="match status" value="1"/>
</dbReference>
<dbReference type="InterPro" id="IPR027417">
    <property type="entry name" value="P-loop_NTPase"/>
</dbReference>
<evidence type="ECO:0000256" key="5">
    <source>
        <dbReference type="SAM" id="MobiDB-lite"/>
    </source>
</evidence>
<dbReference type="SUPFAM" id="SSF48334">
    <property type="entry name" value="DNA repair protein MutS, domain III"/>
    <property type="match status" value="1"/>
</dbReference>
<sequence>MTPAPRSARRGGRNGGRASGGRGTGGSRRTGGTAAADVQTADGSSAGGNSSNSGLVVCAVVENRSRETCVAVTNTSHASLLEITTLSDTQSYAQTMAHLESLQPQEILLHDGARSRVLSLKIVEAFHKDDESRVLFVSRQYFDQDKGAELLRRISTKNLGADVFATYIVLAATNCLLRYVENITGHGHAPNSLRVSLCSGNQGRMVIDRSTALELELIVNARAFDQRRSLFGVINRTKTSVGARLLRSNILSPSTDLPTLEARLDLVAFFLSSERVFAGTLEHLSRFADLDRMLSGLVTVPKAVTPQTAAKGIETVICLRHTVQLLAPIVETLEEGMEEMRGLGGGAGESTWCHAHMIGATGHFPADTWPMTSPLAAGDDDTGSELLKAIVDNLKDPSLAWIEGQISGILTEASITFKSALQMRHQECFAVQPDINGMLDVARKTFLQSVEDIYALADAYTQEYREAPCSVRATAARGYHLQVPGDVPELPEMYIQAVKSSKFISCTTEQVASLSDRANEALGEALLLTNQVIQDLMETVRRHMESLFAVVESVALLDMLFGFADLVATSRLQYTRPTLVQDGELVIERGVHPIVGALLDGSKRFVPNGISMGPLSNFCVVTGANGSGKSTLLRQTACIAVLAQIGCFVPAAAARIPLRDRLLTRLATSDDMENNLSSFLVEMREAAHVLGAATPRALVLVDELGRGTSTEEGRAIAWAVCEALLSRPALTLFATHYTELCGLADTWPNGRNLSLRAADDAGAPVRVRARRWGVCRGLFGVRFERSHAGPSADLATDYGIQMAEQCGFLPELIAEARAVRRLLLDTAPARGATSAAPGRGGGSSGGGGGGAEEPQQQATADALRLLSLLAAAPEMEAGALREAVVGVCARVDMGAVAAAAAELRPGSGGGGGAGEGPEGGAAPAAATKGRADEELGGIEPFTEDMHGVAPAQ</sequence>
<evidence type="ECO:0000256" key="3">
    <source>
        <dbReference type="ARBA" id="ARBA00022840"/>
    </source>
</evidence>
<comment type="caution">
    <text evidence="7">The sequence shown here is derived from an EMBL/GenBank/DDBJ whole genome shotgun (WGS) entry which is preliminary data.</text>
</comment>
<dbReference type="GO" id="GO:0032301">
    <property type="term" value="C:MutSalpha complex"/>
    <property type="evidence" value="ECO:0007669"/>
    <property type="project" value="TreeGrafter"/>
</dbReference>
<dbReference type="Pfam" id="PF05190">
    <property type="entry name" value="MutS_IV"/>
    <property type="match status" value="1"/>
</dbReference>
<dbReference type="InterPro" id="IPR007696">
    <property type="entry name" value="DNA_mismatch_repair_MutS_core"/>
</dbReference>
<dbReference type="SMART" id="SM00534">
    <property type="entry name" value="MUTSac"/>
    <property type="match status" value="1"/>
</dbReference>
<evidence type="ECO:0000256" key="4">
    <source>
        <dbReference type="ARBA" id="ARBA00023125"/>
    </source>
</evidence>
<dbReference type="Pfam" id="PF05192">
    <property type="entry name" value="MutS_III"/>
    <property type="match status" value="1"/>
</dbReference>
<dbReference type="GO" id="GO:0005524">
    <property type="term" value="F:ATP binding"/>
    <property type="evidence" value="ECO:0007669"/>
    <property type="project" value="UniProtKB-KW"/>
</dbReference>
<dbReference type="SUPFAM" id="SSF52540">
    <property type="entry name" value="P-loop containing nucleoside triphosphate hydrolases"/>
    <property type="match status" value="1"/>
</dbReference>
<dbReference type="AlphaFoldDB" id="A0A836CNW6"/>
<dbReference type="SMART" id="SM00533">
    <property type="entry name" value="MUTSd"/>
    <property type="match status" value="1"/>
</dbReference>
<feature type="region of interest" description="Disordered" evidence="5">
    <location>
        <begin position="830"/>
        <end position="857"/>
    </location>
</feature>
<gene>
    <name evidence="7" type="ORF">JKP88DRAFT_173837</name>
</gene>
<evidence type="ECO:0000259" key="6">
    <source>
        <dbReference type="PROSITE" id="PS00486"/>
    </source>
</evidence>
<dbReference type="EMBL" id="JAFCMP010000010">
    <property type="protein sequence ID" value="KAG5192158.1"/>
    <property type="molecule type" value="Genomic_DNA"/>
</dbReference>
<comment type="similarity">
    <text evidence="1">Belongs to the DNA mismatch repair MutS family.</text>
</comment>
<dbReference type="GO" id="GO:0006298">
    <property type="term" value="P:mismatch repair"/>
    <property type="evidence" value="ECO:0007669"/>
    <property type="project" value="InterPro"/>
</dbReference>
<dbReference type="GO" id="GO:0140664">
    <property type="term" value="F:ATP-dependent DNA damage sensor activity"/>
    <property type="evidence" value="ECO:0007669"/>
    <property type="project" value="InterPro"/>
</dbReference>
<dbReference type="Gene3D" id="3.40.50.300">
    <property type="entry name" value="P-loop containing nucleotide triphosphate hydrolases"/>
    <property type="match status" value="1"/>
</dbReference>
<feature type="domain" description="DNA mismatch repair proteins mutS family" evidence="6">
    <location>
        <begin position="697"/>
        <end position="713"/>
    </location>
</feature>
<evidence type="ECO:0000313" key="7">
    <source>
        <dbReference type="EMBL" id="KAG5192158.1"/>
    </source>
</evidence>
<dbReference type="PANTHER" id="PTHR11361:SF148">
    <property type="entry name" value="DNA MISMATCH REPAIR PROTEIN MSH6"/>
    <property type="match status" value="1"/>
</dbReference>
<organism evidence="7 8">
    <name type="scientific">Tribonema minus</name>
    <dbReference type="NCBI Taxonomy" id="303371"/>
    <lineage>
        <taxon>Eukaryota</taxon>
        <taxon>Sar</taxon>
        <taxon>Stramenopiles</taxon>
        <taxon>Ochrophyta</taxon>
        <taxon>PX clade</taxon>
        <taxon>Xanthophyceae</taxon>
        <taxon>Tribonematales</taxon>
        <taxon>Tribonemataceae</taxon>
        <taxon>Tribonema</taxon>
    </lineage>
</organism>
<keyword evidence="3" id="KW-0067">ATP-binding</keyword>
<proteinExistence type="inferred from homology"/>
<evidence type="ECO:0000256" key="2">
    <source>
        <dbReference type="ARBA" id="ARBA00022741"/>
    </source>
</evidence>
<feature type="region of interest" description="Disordered" evidence="5">
    <location>
        <begin position="904"/>
        <end position="952"/>
    </location>
</feature>
<dbReference type="InterPro" id="IPR036678">
    <property type="entry name" value="MutS_con_dom_sf"/>
</dbReference>
<feature type="compositionally biased region" description="Gly residues" evidence="5">
    <location>
        <begin position="838"/>
        <end position="851"/>
    </location>
</feature>
<feature type="compositionally biased region" description="Gly residues" evidence="5">
    <location>
        <begin position="906"/>
        <end position="919"/>
    </location>
</feature>
<dbReference type="InterPro" id="IPR007861">
    <property type="entry name" value="DNA_mismatch_repair_MutS_clamp"/>
</dbReference>
<name>A0A836CNW6_9STRA</name>
<feature type="region of interest" description="Disordered" evidence="5">
    <location>
        <begin position="1"/>
        <end position="50"/>
    </location>
</feature>
<evidence type="ECO:0000256" key="1">
    <source>
        <dbReference type="ARBA" id="ARBA00006271"/>
    </source>
</evidence>
<dbReference type="GO" id="GO:0030983">
    <property type="term" value="F:mismatched DNA binding"/>
    <property type="evidence" value="ECO:0007669"/>
    <property type="project" value="InterPro"/>
</dbReference>
<dbReference type="SUPFAM" id="SSF53150">
    <property type="entry name" value="DNA repair protein MutS, domain II"/>
    <property type="match status" value="1"/>
</dbReference>
<dbReference type="InterPro" id="IPR036187">
    <property type="entry name" value="DNA_mismatch_repair_MutS_sf"/>
</dbReference>
<keyword evidence="8" id="KW-1185">Reference proteome</keyword>
<dbReference type="Gene3D" id="1.10.1420.10">
    <property type="match status" value="2"/>
</dbReference>
<keyword evidence="4" id="KW-0238">DNA-binding</keyword>
<keyword evidence="2" id="KW-0547">Nucleotide-binding</keyword>
<reference evidence="7" key="1">
    <citation type="submission" date="2021-02" db="EMBL/GenBank/DDBJ databases">
        <title>First Annotated Genome of the Yellow-green Alga Tribonema minus.</title>
        <authorList>
            <person name="Mahan K.M."/>
        </authorList>
    </citation>
    <scope>NUCLEOTIDE SEQUENCE</scope>
    <source>
        <strain evidence="7">UTEX B ZZ1240</strain>
    </source>
</reference>
<dbReference type="Gene3D" id="3.30.420.110">
    <property type="entry name" value="MutS, connector domain"/>
    <property type="match status" value="1"/>
</dbReference>
<dbReference type="InterPro" id="IPR045076">
    <property type="entry name" value="MutS"/>
</dbReference>
<dbReference type="OrthoDB" id="276261at2759"/>